<organism evidence="1 2">
    <name type="scientific">Halosquirtibacter laminarini</name>
    <dbReference type="NCBI Taxonomy" id="3374600"/>
    <lineage>
        <taxon>Bacteria</taxon>
        <taxon>Pseudomonadati</taxon>
        <taxon>Bacteroidota</taxon>
        <taxon>Bacteroidia</taxon>
        <taxon>Marinilabiliales</taxon>
        <taxon>Prolixibacteraceae</taxon>
        <taxon>Halosquirtibacter</taxon>
    </lineage>
</organism>
<sequence>MKKILLLLFCSSILSICRGQYLEDFESPNCLEDNGWIIMNRNGGNTWKLADKAHSGNQAIAIDSQGTQNEEYLVTPCIKVKEGDTFSFWARSNYSFNKESFEVYISTYLVSVSFLNENRLDKVEEVPSNYTQYTYDLSAYAGDNIYIAIKSTAKNHSLLYIDDVKLPSKYHDKDSPMAPDEIHPKFNAVDQEKNILLEWEPSPSAKSYIVSVGTTLDNIKNVISSKEVKQTSLEISLPKYNQQYYCTVAAKNRYGKSEVCPI</sequence>
<evidence type="ECO:0000313" key="2">
    <source>
        <dbReference type="Proteomes" id="UP000826212"/>
    </source>
</evidence>
<evidence type="ECO:0000313" key="1">
    <source>
        <dbReference type="EMBL" id="QZE15284.1"/>
    </source>
</evidence>
<dbReference type="Proteomes" id="UP000826212">
    <property type="component" value="Chromosome"/>
</dbReference>
<keyword evidence="2" id="KW-1185">Reference proteome</keyword>
<gene>
    <name evidence="1" type="ORF">K4L44_05475</name>
</gene>
<dbReference type="EMBL" id="CP081303">
    <property type="protein sequence ID" value="QZE15284.1"/>
    <property type="molecule type" value="Genomic_DNA"/>
</dbReference>
<protein>
    <submittedName>
        <fullName evidence="1">Choice-of-anchor J domain-containing protein</fullName>
    </submittedName>
</protein>
<accession>A0AC61NHV9</accession>
<reference evidence="1" key="1">
    <citation type="submission" date="2021-08" db="EMBL/GenBank/DDBJ databases">
        <title>Novel anaerobic bacterium isolated from sea squirt in East Sea, Republic of Korea.</title>
        <authorList>
            <person name="Nguyen T.H."/>
            <person name="Li Z."/>
            <person name="Lee Y.-J."/>
            <person name="Ko J."/>
            <person name="Kim S.-G."/>
        </authorList>
    </citation>
    <scope>NUCLEOTIDE SEQUENCE</scope>
    <source>
        <strain evidence="1">KCTC 25031</strain>
    </source>
</reference>
<name>A0AC61NHV9_9BACT</name>
<proteinExistence type="predicted"/>